<dbReference type="InterPro" id="IPR015943">
    <property type="entry name" value="WD40/YVTN_repeat-like_dom_sf"/>
</dbReference>
<dbReference type="PROSITE" id="PS50294">
    <property type="entry name" value="WD_REPEATS_REGION"/>
    <property type="match status" value="2"/>
</dbReference>
<reference evidence="5" key="1">
    <citation type="submission" date="2020-06" db="EMBL/GenBank/DDBJ databases">
        <title>WGS assembly of Ceratodon purpureus strain R40.</title>
        <authorList>
            <person name="Carey S.B."/>
            <person name="Jenkins J."/>
            <person name="Shu S."/>
            <person name="Lovell J.T."/>
            <person name="Sreedasyam A."/>
            <person name="Maumus F."/>
            <person name="Tiley G.P."/>
            <person name="Fernandez-Pozo N."/>
            <person name="Barry K."/>
            <person name="Chen C."/>
            <person name="Wang M."/>
            <person name="Lipzen A."/>
            <person name="Daum C."/>
            <person name="Saski C.A."/>
            <person name="Payton A.C."/>
            <person name="Mcbreen J.C."/>
            <person name="Conrad R.E."/>
            <person name="Kollar L.M."/>
            <person name="Olsson S."/>
            <person name="Huttunen S."/>
            <person name="Landis J.B."/>
            <person name="Wickett N.J."/>
            <person name="Johnson M.G."/>
            <person name="Rensing S.A."/>
            <person name="Grimwood J."/>
            <person name="Schmutz J."/>
            <person name="Mcdaniel S.F."/>
        </authorList>
    </citation>
    <scope>NUCLEOTIDE SEQUENCE</scope>
    <source>
        <strain evidence="5">R40</strain>
    </source>
</reference>
<evidence type="ECO:0000256" key="3">
    <source>
        <dbReference type="PROSITE-ProRule" id="PRU00221"/>
    </source>
</evidence>
<dbReference type="GO" id="GO:0005737">
    <property type="term" value="C:cytoplasm"/>
    <property type="evidence" value="ECO:0007669"/>
    <property type="project" value="TreeGrafter"/>
</dbReference>
<feature type="compositionally biased region" description="Basic and acidic residues" evidence="4">
    <location>
        <begin position="295"/>
        <end position="308"/>
    </location>
</feature>
<dbReference type="PROSITE" id="PS50082">
    <property type="entry name" value="WD_REPEATS_2"/>
    <property type="match status" value="2"/>
</dbReference>
<dbReference type="InterPro" id="IPR045151">
    <property type="entry name" value="DCAF8"/>
</dbReference>
<dbReference type="InterPro" id="IPR001680">
    <property type="entry name" value="WD40_rpt"/>
</dbReference>
<dbReference type="EMBL" id="CM026423">
    <property type="protein sequence ID" value="KAG0583048.1"/>
    <property type="molecule type" value="Genomic_DNA"/>
</dbReference>
<proteinExistence type="predicted"/>
<evidence type="ECO:0000313" key="5">
    <source>
        <dbReference type="EMBL" id="KAG0583048.1"/>
    </source>
</evidence>
<dbReference type="SMART" id="SM00320">
    <property type="entry name" value="WD40"/>
    <property type="match status" value="7"/>
</dbReference>
<feature type="region of interest" description="Disordered" evidence="4">
    <location>
        <begin position="443"/>
        <end position="481"/>
    </location>
</feature>
<evidence type="ECO:0000313" key="6">
    <source>
        <dbReference type="Proteomes" id="UP000822688"/>
    </source>
</evidence>
<dbReference type="AlphaFoldDB" id="A0A8T0IKH0"/>
<organism evidence="5 6">
    <name type="scientific">Ceratodon purpureus</name>
    <name type="common">Fire moss</name>
    <name type="synonym">Dicranum purpureum</name>
    <dbReference type="NCBI Taxonomy" id="3225"/>
    <lineage>
        <taxon>Eukaryota</taxon>
        <taxon>Viridiplantae</taxon>
        <taxon>Streptophyta</taxon>
        <taxon>Embryophyta</taxon>
        <taxon>Bryophyta</taxon>
        <taxon>Bryophytina</taxon>
        <taxon>Bryopsida</taxon>
        <taxon>Dicranidae</taxon>
        <taxon>Pseudoditrichales</taxon>
        <taxon>Ditrichaceae</taxon>
        <taxon>Ceratodon</taxon>
    </lineage>
</organism>
<dbReference type="Gene3D" id="2.130.10.10">
    <property type="entry name" value="YVTN repeat-like/Quinoprotein amine dehydrogenase"/>
    <property type="match status" value="3"/>
</dbReference>
<evidence type="ECO:0000256" key="2">
    <source>
        <dbReference type="ARBA" id="ARBA00022737"/>
    </source>
</evidence>
<accession>A0A8T0IKH0</accession>
<keyword evidence="1 3" id="KW-0853">WD repeat</keyword>
<evidence type="ECO:0000256" key="1">
    <source>
        <dbReference type="ARBA" id="ARBA00022574"/>
    </source>
</evidence>
<protein>
    <submittedName>
        <fullName evidence="5">Uncharacterized protein</fullName>
    </submittedName>
</protein>
<dbReference type="GO" id="GO:0080008">
    <property type="term" value="C:Cul4-RING E3 ubiquitin ligase complex"/>
    <property type="evidence" value="ECO:0007669"/>
    <property type="project" value="TreeGrafter"/>
</dbReference>
<comment type="caution">
    <text evidence="5">The sequence shown here is derived from an EMBL/GenBank/DDBJ whole genome shotgun (WGS) entry which is preliminary data.</text>
</comment>
<feature type="compositionally biased region" description="Acidic residues" evidence="4">
    <location>
        <begin position="460"/>
        <end position="471"/>
    </location>
</feature>
<dbReference type="Pfam" id="PF00400">
    <property type="entry name" value="WD40"/>
    <property type="match status" value="4"/>
</dbReference>
<name>A0A8T0IKH0_CERPU</name>
<feature type="repeat" description="WD" evidence="3">
    <location>
        <begin position="49"/>
        <end position="90"/>
    </location>
</feature>
<dbReference type="InterPro" id="IPR036322">
    <property type="entry name" value="WD40_repeat_dom_sf"/>
</dbReference>
<dbReference type="PANTHER" id="PTHR15574">
    <property type="entry name" value="WD REPEAT DOMAIN-CONTAINING FAMILY"/>
    <property type="match status" value="1"/>
</dbReference>
<dbReference type="Proteomes" id="UP000822688">
    <property type="component" value="Chromosome 3"/>
</dbReference>
<dbReference type="SUPFAM" id="SSF50978">
    <property type="entry name" value="WD40 repeat-like"/>
    <property type="match status" value="1"/>
</dbReference>
<evidence type="ECO:0000256" key="4">
    <source>
        <dbReference type="SAM" id="MobiDB-lite"/>
    </source>
</evidence>
<keyword evidence="2" id="KW-0677">Repeat</keyword>
<gene>
    <name evidence="5" type="ORF">KC19_3G104900</name>
</gene>
<dbReference type="PANTHER" id="PTHR15574:SF21">
    <property type="entry name" value="DDB1- AND CUL4-ASSOCIATED FACTOR 8"/>
    <property type="match status" value="1"/>
</dbReference>
<feature type="repeat" description="WD" evidence="3">
    <location>
        <begin position="359"/>
        <end position="390"/>
    </location>
</feature>
<keyword evidence="6" id="KW-1185">Reference proteome</keyword>
<feature type="region of interest" description="Disordered" evidence="4">
    <location>
        <begin position="287"/>
        <end position="313"/>
    </location>
</feature>
<sequence length="481" mass="53678">MIRRAQPLYRCGLEEHWHRQIGAVRPTSFARRIGGCEDLIKRLVKFAELEGHTGCVNTVSFNPTGELLVSGSDDQDIIVWNWAGKKKVLSYDSGHENNVFQARVMPFSDDRVIVSCAADGQVRYGTLLGDGKVTTKSLARHRGRAHKMAIEPGSPRVFYSCGEDGVVQHFDLREEKSTKLLTCHHFSTGSDKAGKPRVLRLNAIVMNPRNCNYIAVGGSDQYARVYDIRRVAGMDDQPVDCYAPKHLQGPGHEEHITCVAYSKQEEILVSYNDELIYLFDQSMSLGTSPQSNAEDGVKREDDGPHPESNKPQVYQGHRNLQTVKGVNFFGPNTEYIVSGSDCGRVFIWKKRGGKLVALFKGDKSVVNCLEPHPYATILATSGIDDTIKVWAPLSDTTLELPEDAEKVMENNKRRRENHATSIPLTPELLRNLLLLRHLQAPTDGEGRRSTRVSFEGWSPDAEDEETSDDGDTVNPRECTIS</sequence>